<gene>
    <name evidence="1" type="ORF">GCM10010361_69110</name>
</gene>
<dbReference type="EMBL" id="BAAABY010000054">
    <property type="protein sequence ID" value="GAA0494002.1"/>
    <property type="molecule type" value="Genomic_DNA"/>
</dbReference>
<evidence type="ECO:0000313" key="2">
    <source>
        <dbReference type="Proteomes" id="UP001500909"/>
    </source>
</evidence>
<sequence>MGEGLPERDSTVAIGIHLGVCGGAECVVVRDMRWCAGTSTERERFYGVRGPTGTREPAHPEGERMARYEYQVGCGSSPVSTKRPTSRRL</sequence>
<dbReference type="Proteomes" id="UP001500909">
    <property type="component" value="Unassembled WGS sequence"/>
</dbReference>
<protein>
    <submittedName>
        <fullName evidence="1">Uncharacterized protein</fullName>
    </submittedName>
</protein>
<reference evidence="1 2" key="1">
    <citation type="journal article" date="2019" name="Int. J. Syst. Evol. Microbiol.">
        <title>The Global Catalogue of Microorganisms (GCM) 10K type strain sequencing project: providing services to taxonomists for standard genome sequencing and annotation.</title>
        <authorList>
            <consortium name="The Broad Institute Genomics Platform"/>
            <consortium name="The Broad Institute Genome Sequencing Center for Infectious Disease"/>
            <person name="Wu L."/>
            <person name="Ma J."/>
        </authorList>
    </citation>
    <scope>NUCLEOTIDE SEQUENCE [LARGE SCALE GENOMIC DNA]</scope>
    <source>
        <strain evidence="1 2">JCM 4805</strain>
    </source>
</reference>
<organism evidence="1 2">
    <name type="scientific">Streptomyces olivaceiscleroticus</name>
    <dbReference type="NCBI Taxonomy" id="68245"/>
    <lineage>
        <taxon>Bacteria</taxon>
        <taxon>Bacillati</taxon>
        <taxon>Actinomycetota</taxon>
        <taxon>Actinomycetes</taxon>
        <taxon>Kitasatosporales</taxon>
        <taxon>Streptomycetaceae</taxon>
        <taxon>Streptomyces</taxon>
    </lineage>
</organism>
<evidence type="ECO:0000313" key="1">
    <source>
        <dbReference type="EMBL" id="GAA0494002.1"/>
    </source>
</evidence>
<proteinExistence type="predicted"/>
<comment type="caution">
    <text evidence="1">The sequence shown here is derived from an EMBL/GenBank/DDBJ whole genome shotgun (WGS) entry which is preliminary data.</text>
</comment>
<accession>A0ABN1BAZ3</accession>
<keyword evidence="2" id="KW-1185">Reference proteome</keyword>
<name>A0ABN1BAZ3_9ACTN</name>